<organism evidence="7 8">
    <name type="scientific">Taishania pollutisoli</name>
    <dbReference type="NCBI Taxonomy" id="2766479"/>
    <lineage>
        <taxon>Bacteria</taxon>
        <taxon>Pseudomonadati</taxon>
        <taxon>Bacteroidota</taxon>
        <taxon>Flavobacteriia</taxon>
        <taxon>Flavobacteriales</taxon>
        <taxon>Crocinitomicaceae</taxon>
        <taxon>Taishania</taxon>
    </lineage>
</organism>
<dbReference type="GO" id="GO:0032993">
    <property type="term" value="C:protein-DNA complex"/>
    <property type="evidence" value="ECO:0007669"/>
    <property type="project" value="TreeGrafter"/>
</dbReference>
<keyword evidence="4" id="KW-0010">Activator</keyword>
<gene>
    <name evidence="7" type="ORF">H9Y05_10015</name>
</gene>
<feature type="domain" description="HTH lysR-type" evidence="6">
    <location>
        <begin position="8"/>
        <end position="65"/>
    </location>
</feature>
<evidence type="ECO:0000313" key="7">
    <source>
        <dbReference type="EMBL" id="MBC9812805.1"/>
    </source>
</evidence>
<comment type="similarity">
    <text evidence="1">Belongs to the LysR transcriptional regulatory family.</text>
</comment>
<keyword evidence="2" id="KW-0805">Transcription regulation</keyword>
<dbReference type="InterPro" id="IPR036390">
    <property type="entry name" value="WH_DNA-bd_sf"/>
</dbReference>
<comment type="caution">
    <text evidence="7">The sequence shown here is derived from an EMBL/GenBank/DDBJ whole genome shotgun (WGS) entry which is preliminary data.</text>
</comment>
<dbReference type="Pfam" id="PF00126">
    <property type="entry name" value="HTH_1"/>
    <property type="match status" value="1"/>
</dbReference>
<dbReference type="Proteomes" id="UP000652681">
    <property type="component" value="Unassembled WGS sequence"/>
</dbReference>
<dbReference type="InterPro" id="IPR036388">
    <property type="entry name" value="WH-like_DNA-bd_sf"/>
</dbReference>
<evidence type="ECO:0000259" key="6">
    <source>
        <dbReference type="PROSITE" id="PS50931"/>
    </source>
</evidence>
<dbReference type="Gene3D" id="1.10.10.10">
    <property type="entry name" value="Winged helix-like DNA-binding domain superfamily/Winged helix DNA-binding domain"/>
    <property type="match status" value="1"/>
</dbReference>
<keyword evidence="3" id="KW-0238">DNA-binding</keyword>
<keyword evidence="8" id="KW-1185">Reference proteome</keyword>
<proteinExistence type="inferred from homology"/>
<evidence type="ECO:0000313" key="8">
    <source>
        <dbReference type="Proteomes" id="UP000652681"/>
    </source>
</evidence>
<evidence type="ECO:0000256" key="3">
    <source>
        <dbReference type="ARBA" id="ARBA00023125"/>
    </source>
</evidence>
<dbReference type="GO" id="GO:0003700">
    <property type="term" value="F:DNA-binding transcription factor activity"/>
    <property type="evidence" value="ECO:0007669"/>
    <property type="project" value="InterPro"/>
</dbReference>
<dbReference type="InterPro" id="IPR000847">
    <property type="entry name" value="LysR_HTH_N"/>
</dbReference>
<dbReference type="PANTHER" id="PTHR30346:SF26">
    <property type="entry name" value="HYDROGEN PEROXIDE-INDUCIBLE GENES ACTIVATOR"/>
    <property type="match status" value="1"/>
</dbReference>
<dbReference type="AlphaFoldDB" id="A0A8J6U2D7"/>
<dbReference type="RefSeq" id="WP_163491712.1">
    <property type="nucleotide sequence ID" value="NZ_JACVEL010000006.1"/>
</dbReference>
<evidence type="ECO:0000256" key="4">
    <source>
        <dbReference type="ARBA" id="ARBA00023159"/>
    </source>
</evidence>
<dbReference type="SUPFAM" id="SSF46785">
    <property type="entry name" value="Winged helix' DNA-binding domain"/>
    <property type="match status" value="1"/>
</dbReference>
<dbReference type="GO" id="GO:0003677">
    <property type="term" value="F:DNA binding"/>
    <property type="evidence" value="ECO:0007669"/>
    <property type="project" value="UniProtKB-KW"/>
</dbReference>
<reference evidence="7" key="1">
    <citation type="submission" date="2020-09" db="EMBL/GenBank/DDBJ databases">
        <title>Taishania pollutisoli gen. nov., sp. nov., Isolated from Tetrabromobisphenol A-Contaminated Soil.</title>
        <authorList>
            <person name="Chen Q."/>
        </authorList>
    </citation>
    <scope>NUCLEOTIDE SEQUENCE</scope>
    <source>
        <strain evidence="7">CZZ-1</strain>
    </source>
</reference>
<protein>
    <submittedName>
        <fullName evidence="7">LysR family transcriptional regulator</fullName>
    </submittedName>
</protein>
<accession>A0A8J6U2D7</accession>
<sequence length="311" mass="36466">MIDNYYNITPQQINYILELNNERNFQRASEKCFVTQPTLSMQIKKVEDLLGFVIFERSRIPLEPTREGEQLIEILKDVQVEYSRISTLVQKLNGNHTELIRMAIIPTVSAYLISDIFETVQQQMPFLQLSIHELKSEELLEAMEDNQYDIGIMAGPQTSRRMRTIPLFQEEIKIYYPNAAHPVIAPEELEEEQPWLLSKGNCLRTQMVNFCKLEKDELENKWNYSGGNMDILIKMVDLNGGYTLVPEYYQLNTPYLKRIYDPVTKEYPARQIIGIVPTKLSKKESVDALLRIIQGHYNTQRKDHFRVLDWK</sequence>
<dbReference type="Pfam" id="PF03466">
    <property type="entry name" value="LysR_substrate"/>
    <property type="match status" value="1"/>
</dbReference>
<keyword evidence="5" id="KW-0804">Transcription</keyword>
<dbReference type="SUPFAM" id="SSF53850">
    <property type="entry name" value="Periplasmic binding protein-like II"/>
    <property type="match status" value="1"/>
</dbReference>
<dbReference type="PROSITE" id="PS50931">
    <property type="entry name" value="HTH_LYSR"/>
    <property type="match status" value="1"/>
</dbReference>
<evidence type="ECO:0000256" key="2">
    <source>
        <dbReference type="ARBA" id="ARBA00023015"/>
    </source>
</evidence>
<dbReference type="EMBL" id="JACVEL010000006">
    <property type="protein sequence ID" value="MBC9812805.1"/>
    <property type="molecule type" value="Genomic_DNA"/>
</dbReference>
<evidence type="ECO:0000256" key="5">
    <source>
        <dbReference type="ARBA" id="ARBA00023163"/>
    </source>
</evidence>
<name>A0A8J6U2D7_9FLAO</name>
<evidence type="ECO:0000256" key="1">
    <source>
        <dbReference type="ARBA" id="ARBA00009437"/>
    </source>
</evidence>
<dbReference type="InterPro" id="IPR005119">
    <property type="entry name" value="LysR_subst-bd"/>
</dbReference>
<dbReference type="PANTHER" id="PTHR30346">
    <property type="entry name" value="TRANSCRIPTIONAL DUAL REGULATOR HCAR-RELATED"/>
    <property type="match status" value="1"/>
</dbReference>
<dbReference type="PRINTS" id="PR00039">
    <property type="entry name" value="HTHLYSR"/>
</dbReference>
<dbReference type="Gene3D" id="3.40.190.10">
    <property type="entry name" value="Periplasmic binding protein-like II"/>
    <property type="match status" value="2"/>
</dbReference>